<dbReference type="RefSeq" id="XP_023375940.1">
    <property type="nucleotide sequence ID" value="XM_023520172.1"/>
</dbReference>
<evidence type="ECO:0000256" key="8">
    <source>
        <dbReference type="ARBA" id="ARBA00023304"/>
    </source>
</evidence>
<keyword evidence="6" id="KW-0808">Transferase</keyword>
<evidence type="ECO:0000256" key="2">
    <source>
        <dbReference type="ARBA" id="ARBA00009320"/>
    </source>
</evidence>
<proteinExistence type="inferred from homology"/>
<keyword evidence="4 10" id="KW-0032">Aminotransferase</keyword>
<keyword evidence="9" id="KW-1185">Reference proteome</keyword>
<evidence type="ECO:0000313" key="10">
    <source>
        <dbReference type="RefSeq" id="XP_023375940.1"/>
    </source>
</evidence>
<keyword evidence="5" id="KW-0028">Amino-acid biosynthesis</keyword>
<comment type="similarity">
    <text evidence="2">Belongs to the class-IV pyridoxal-phosphate-dependent aminotransferase family.</text>
</comment>
<keyword evidence="7" id="KW-0663">Pyridoxal phosphate</keyword>
<dbReference type="InterPro" id="IPR043132">
    <property type="entry name" value="BCAT-like_C"/>
</dbReference>
<dbReference type="GO" id="GO:0005739">
    <property type="term" value="C:mitochondrion"/>
    <property type="evidence" value="ECO:0007669"/>
    <property type="project" value="TreeGrafter"/>
</dbReference>
<dbReference type="OrthoDB" id="1732691at2759"/>
<dbReference type="EC" id="2.6.1.42" evidence="3"/>
<sequence>MAAAACVQIWVRKLAVPWLLCGPRRYASSNFKAADLQLKMTQEPHKKPDASEPLVFGKTFTDHMLMVEWAEKQGWGQPRIQPFQNLTLHPACSALHYSQQVARRLTSVPDSLCHFPLAVSLAKATPWVCFFVMFLLSVHSASFSRRVTMKEVTRALAEGRLREIFGSGTACQVCPVHGILYQGEHLHIPTMENGPELVLRFQKELSAIQYGAQAHEWLLPV</sequence>
<dbReference type="Gene3D" id="3.30.470.10">
    <property type="match status" value="2"/>
</dbReference>
<evidence type="ECO:0000256" key="7">
    <source>
        <dbReference type="ARBA" id="ARBA00022898"/>
    </source>
</evidence>
<name>A0A6P6BLJ5_PTEVA</name>
<evidence type="ECO:0000256" key="1">
    <source>
        <dbReference type="ARBA" id="ARBA00001933"/>
    </source>
</evidence>
<keyword evidence="8" id="KW-0100">Branched-chain amino acid biosynthesis</keyword>
<dbReference type="GeneID" id="105301798"/>
<dbReference type="KEGG" id="pvp:105301798"/>
<dbReference type="InterPro" id="IPR043131">
    <property type="entry name" value="BCAT-like_N"/>
</dbReference>
<evidence type="ECO:0000256" key="3">
    <source>
        <dbReference type="ARBA" id="ARBA00013053"/>
    </source>
</evidence>
<dbReference type="AlphaFoldDB" id="A0A6P6BLJ5"/>
<reference evidence="10" key="1">
    <citation type="submission" date="2025-08" db="UniProtKB">
        <authorList>
            <consortium name="RefSeq"/>
        </authorList>
    </citation>
    <scope>IDENTIFICATION</scope>
    <source>
        <tissue evidence="10">Kidney</tissue>
    </source>
</reference>
<dbReference type="Gene3D" id="3.20.10.10">
    <property type="entry name" value="D-amino Acid Aminotransferase, subunit A, domain 2"/>
    <property type="match status" value="1"/>
</dbReference>
<evidence type="ECO:0000313" key="9">
    <source>
        <dbReference type="Proteomes" id="UP000515202"/>
    </source>
</evidence>
<organism evidence="9 10">
    <name type="scientific">Pteropus vampyrus</name>
    <name type="common">Large flying fox</name>
    <dbReference type="NCBI Taxonomy" id="132908"/>
    <lineage>
        <taxon>Eukaryota</taxon>
        <taxon>Metazoa</taxon>
        <taxon>Chordata</taxon>
        <taxon>Craniata</taxon>
        <taxon>Vertebrata</taxon>
        <taxon>Euteleostomi</taxon>
        <taxon>Mammalia</taxon>
        <taxon>Eutheria</taxon>
        <taxon>Laurasiatheria</taxon>
        <taxon>Chiroptera</taxon>
        <taxon>Yinpterochiroptera</taxon>
        <taxon>Pteropodoidea</taxon>
        <taxon>Pteropodidae</taxon>
        <taxon>Pteropodinae</taxon>
        <taxon>Pteropus</taxon>
    </lineage>
</organism>
<evidence type="ECO:0000256" key="6">
    <source>
        <dbReference type="ARBA" id="ARBA00022679"/>
    </source>
</evidence>
<evidence type="ECO:0000256" key="5">
    <source>
        <dbReference type="ARBA" id="ARBA00022605"/>
    </source>
</evidence>
<dbReference type="PANTHER" id="PTHR11825:SF39">
    <property type="entry name" value="BRANCHED-CHAIN-AMINO-ACID AMINOTRANSFERASE, MITOCHONDRIAL"/>
    <property type="match status" value="1"/>
</dbReference>
<evidence type="ECO:0000256" key="4">
    <source>
        <dbReference type="ARBA" id="ARBA00022576"/>
    </source>
</evidence>
<accession>A0A6P6BLJ5</accession>
<dbReference type="InterPro" id="IPR005786">
    <property type="entry name" value="B_amino_transII"/>
</dbReference>
<dbReference type="PANTHER" id="PTHR11825">
    <property type="entry name" value="SUBGROUP IIII AMINOTRANSFERASE"/>
    <property type="match status" value="1"/>
</dbReference>
<dbReference type="Proteomes" id="UP000515202">
    <property type="component" value="Unplaced"/>
</dbReference>
<dbReference type="SUPFAM" id="SSF56752">
    <property type="entry name" value="D-aminoacid aminotransferase-like PLP-dependent enzymes"/>
    <property type="match status" value="2"/>
</dbReference>
<dbReference type="GO" id="GO:0009098">
    <property type="term" value="P:L-leucine biosynthetic process"/>
    <property type="evidence" value="ECO:0007669"/>
    <property type="project" value="TreeGrafter"/>
</dbReference>
<protein>
    <recommendedName>
        <fullName evidence="3">branched-chain-amino-acid transaminase</fullName>
        <ecNumber evidence="3">2.6.1.42</ecNumber>
    </recommendedName>
</protein>
<dbReference type="GO" id="GO:0004084">
    <property type="term" value="F:branched-chain-amino-acid transaminase activity"/>
    <property type="evidence" value="ECO:0007669"/>
    <property type="project" value="UniProtKB-EC"/>
</dbReference>
<dbReference type="CTD" id="587"/>
<dbReference type="GO" id="GO:0009099">
    <property type="term" value="P:L-valine biosynthetic process"/>
    <property type="evidence" value="ECO:0007669"/>
    <property type="project" value="TreeGrafter"/>
</dbReference>
<gene>
    <name evidence="10" type="primary">BCAT2</name>
</gene>
<comment type="cofactor">
    <cofactor evidence="1">
        <name>pyridoxal 5'-phosphate</name>
        <dbReference type="ChEBI" id="CHEBI:597326"/>
    </cofactor>
</comment>
<dbReference type="InterPro" id="IPR036038">
    <property type="entry name" value="Aminotransferase-like"/>
</dbReference>